<sequence>MERYKLIVSLVILLVAVTQWTEAQEQRNVYVSSAENWNEQAVKVVEKGTSLEHVLSMIEGGYDVNFLFDSRLLDDKTLSSQQTLNFEEGLFNLLDNILTEFDLVYKKLTQRTLGIVAPQKQKSMKTIKGKVIDSEGKPLPGVNVLVKGSNIGTSTNGEGHYEINVDGNVTLIFSMIGFEDVEVNTGDFDQDIINVTLYEATVGLNEITVVGYSEVETQHVASSVSEVDIAEIETQSLSKMEEAFSGTIPGVVMMQSNSLPGDVPGAIRIRGKSTLQNASPLVIVDGMEQSLTDLNPDNIKDISVLKDAASASMYGSRGANGVIIINTKRGVADRFKVDLHSSFTADEPIKVPDFVNSADYMLLRNEARSMQGQTEAFSQEEINLADQGAYANVDWMDEIMRDQPYAHNTSASISGGGGVGTFNLMLGYKDQKGLNSYQGQEMYTARFNTNINVADKFVLLADFYARRLQVDRLHMNGGNGIYEAAWRMNPTDSVYYESDRENHYRLHDDLNPVASLNEGGAANNLHDRMTINLRPSYNINNNLSLKGNVSYMLNKSASKYERNTFKFFDGDGKPVAIWGNEVGADQGTSVSQLTTRALLNYERGLRKDKDKLYLTAGTELMNHNYTDYREISKVSFFGKVNYSFNDRYLIEGTVRADGSSKFAPGHRWGVFPSGALAWNVHNESFMSSLVDGGFLNRMKIRLSYGLIGNENVDPYLWEEVVNNWGWTMRVPNPDFSWETQKQANVGVDLTTLNDRLDVTFDTYRKHSYDLIYSTYPVPPLTGSSSLESSVNIGEVENKGWEVSAQWNDNIGELSYSIGGMLFDNQNKVLKAGHAKSDTLIFKGTSERIWYRGITMDNYYGYESDGYFQTQQEVDNAEAKLPNTMPGDIRYIDQNGDGVINSQDRVNLGDPNPHYNYSVNVDLRYKRWDFHLIGQGVGERTGRLNGLTGYPVIMDGGSNSYGTPRQYYMDNRWTPDNPNSRFPRVWTGSSPNAELSDVWLSDASYFRIRSIELGYSLPGITNSIKNVRFYVNIQDAFTFTNWEGFDPEKNGGNGHYPRMASYTFGIKASIY</sequence>
<keyword evidence="3 7" id="KW-1134">Transmembrane beta strand</keyword>
<keyword evidence="4 7" id="KW-0812">Transmembrane</keyword>
<dbReference type="Gene3D" id="2.60.40.1120">
    <property type="entry name" value="Carboxypeptidase-like, regulatory domain"/>
    <property type="match status" value="1"/>
</dbReference>
<keyword evidence="5 7" id="KW-0472">Membrane</keyword>
<keyword evidence="2 7" id="KW-0813">Transport</keyword>
<evidence type="ECO:0000256" key="3">
    <source>
        <dbReference type="ARBA" id="ARBA00022452"/>
    </source>
</evidence>
<dbReference type="InterPro" id="IPR012910">
    <property type="entry name" value="Plug_dom"/>
</dbReference>
<dbReference type="InterPro" id="IPR023997">
    <property type="entry name" value="TonB-dep_OMP_SusC/RagA_CS"/>
</dbReference>
<dbReference type="Gene3D" id="2.40.170.20">
    <property type="entry name" value="TonB-dependent receptor, beta-barrel domain"/>
    <property type="match status" value="1"/>
</dbReference>
<accession>A0ABT3PPL8</accession>
<evidence type="ECO:0000256" key="6">
    <source>
        <dbReference type="ARBA" id="ARBA00023237"/>
    </source>
</evidence>
<gene>
    <name evidence="9" type="ORF">J6I44_13095</name>
</gene>
<dbReference type="Pfam" id="PF13715">
    <property type="entry name" value="CarbopepD_reg_2"/>
    <property type="match status" value="1"/>
</dbReference>
<dbReference type="InterPro" id="IPR023996">
    <property type="entry name" value="TonB-dep_OMP_SusC/RagA"/>
</dbReference>
<reference evidence="9 10" key="1">
    <citation type="submission" date="2021-03" db="EMBL/GenBank/DDBJ databases">
        <title>Aliifodinibius sp. nov., a new bacterium isolated from saline soil.</title>
        <authorList>
            <person name="Galisteo C."/>
            <person name="De La Haba R."/>
            <person name="Sanchez-Porro C."/>
            <person name="Ventosa A."/>
        </authorList>
    </citation>
    <scope>NUCLEOTIDE SEQUENCE [LARGE SCALE GENOMIC DNA]</scope>
    <source>
        <strain evidence="9 10">1BSP15-2V2</strain>
    </source>
</reference>
<dbReference type="InterPro" id="IPR039426">
    <property type="entry name" value="TonB-dep_rcpt-like"/>
</dbReference>
<dbReference type="SUPFAM" id="SSF56935">
    <property type="entry name" value="Porins"/>
    <property type="match status" value="1"/>
</dbReference>
<dbReference type="RefSeq" id="WP_265766588.1">
    <property type="nucleotide sequence ID" value="NZ_JAGGJA010000008.1"/>
</dbReference>
<dbReference type="PROSITE" id="PS52016">
    <property type="entry name" value="TONB_DEPENDENT_REC_3"/>
    <property type="match status" value="1"/>
</dbReference>
<feature type="domain" description="TonB-dependent receptor plug" evidence="8">
    <location>
        <begin position="218"/>
        <end position="322"/>
    </location>
</feature>
<dbReference type="InterPro" id="IPR036942">
    <property type="entry name" value="Beta-barrel_TonB_sf"/>
</dbReference>
<evidence type="ECO:0000313" key="9">
    <source>
        <dbReference type="EMBL" id="MCW9707798.1"/>
    </source>
</evidence>
<comment type="subcellular location">
    <subcellularLocation>
        <location evidence="1 7">Cell outer membrane</location>
        <topology evidence="1 7">Multi-pass membrane protein</topology>
    </subcellularLocation>
</comment>
<dbReference type="Gene3D" id="2.170.130.10">
    <property type="entry name" value="TonB-dependent receptor, plug domain"/>
    <property type="match status" value="1"/>
</dbReference>
<evidence type="ECO:0000313" key="10">
    <source>
        <dbReference type="Proteomes" id="UP001207918"/>
    </source>
</evidence>
<keyword evidence="10" id="KW-1185">Reference proteome</keyword>
<keyword evidence="6 7" id="KW-0998">Cell outer membrane</keyword>
<dbReference type="InterPro" id="IPR008969">
    <property type="entry name" value="CarboxyPept-like_regulatory"/>
</dbReference>
<dbReference type="SUPFAM" id="SSF49464">
    <property type="entry name" value="Carboxypeptidase regulatory domain-like"/>
    <property type="match status" value="1"/>
</dbReference>
<evidence type="ECO:0000256" key="1">
    <source>
        <dbReference type="ARBA" id="ARBA00004571"/>
    </source>
</evidence>
<evidence type="ECO:0000256" key="2">
    <source>
        <dbReference type="ARBA" id="ARBA00022448"/>
    </source>
</evidence>
<protein>
    <submittedName>
        <fullName evidence="9">TonB-dependent receptor</fullName>
    </submittedName>
</protein>
<evidence type="ECO:0000259" key="8">
    <source>
        <dbReference type="Pfam" id="PF07715"/>
    </source>
</evidence>
<evidence type="ECO:0000256" key="4">
    <source>
        <dbReference type="ARBA" id="ARBA00022692"/>
    </source>
</evidence>
<dbReference type="NCBIfam" id="TIGR04056">
    <property type="entry name" value="OMP_RagA_SusC"/>
    <property type="match status" value="1"/>
</dbReference>
<keyword evidence="9" id="KW-0675">Receptor</keyword>
<proteinExistence type="inferred from homology"/>
<organism evidence="9 10">
    <name type="scientific">Fodinibius salsisoli</name>
    <dbReference type="NCBI Taxonomy" id="2820877"/>
    <lineage>
        <taxon>Bacteria</taxon>
        <taxon>Pseudomonadati</taxon>
        <taxon>Balneolota</taxon>
        <taxon>Balneolia</taxon>
        <taxon>Balneolales</taxon>
        <taxon>Balneolaceae</taxon>
        <taxon>Fodinibius</taxon>
    </lineage>
</organism>
<dbReference type="Proteomes" id="UP001207918">
    <property type="component" value="Unassembled WGS sequence"/>
</dbReference>
<evidence type="ECO:0000256" key="5">
    <source>
        <dbReference type="ARBA" id="ARBA00023136"/>
    </source>
</evidence>
<dbReference type="NCBIfam" id="TIGR04057">
    <property type="entry name" value="SusC_RagA_signa"/>
    <property type="match status" value="1"/>
</dbReference>
<evidence type="ECO:0000256" key="7">
    <source>
        <dbReference type="PROSITE-ProRule" id="PRU01360"/>
    </source>
</evidence>
<name>A0ABT3PPL8_9BACT</name>
<dbReference type="InterPro" id="IPR037066">
    <property type="entry name" value="Plug_dom_sf"/>
</dbReference>
<dbReference type="Pfam" id="PF07715">
    <property type="entry name" value="Plug"/>
    <property type="match status" value="1"/>
</dbReference>
<comment type="caution">
    <text evidence="9">The sequence shown here is derived from an EMBL/GenBank/DDBJ whole genome shotgun (WGS) entry which is preliminary data.</text>
</comment>
<dbReference type="EMBL" id="JAGGJA010000008">
    <property type="protein sequence ID" value="MCW9707798.1"/>
    <property type="molecule type" value="Genomic_DNA"/>
</dbReference>
<comment type="similarity">
    <text evidence="7">Belongs to the TonB-dependent receptor family.</text>
</comment>